<feature type="binding site" evidence="15">
    <location>
        <position position="258"/>
    </location>
    <ligand>
        <name>substrate</name>
    </ligand>
</feature>
<evidence type="ECO:0000256" key="6">
    <source>
        <dbReference type="ARBA" id="ARBA00022694"/>
    </source>
</evidence>
<feature type="region of interest" description="Disordered" evidence="16">
    <location>
        <begin position="631"/>
        <end position="662"/>
    </location>
</feature>
<dbReference type="GO" id="GO:0009982">
    <property type="term" value="F:pseudouridine synthase activity"/>
    <property type="evidence" value="ECO:0007669"/>
    <property type="project" value="InterPro"/>
</dbReference>
<dbReference type="InterPro" id="IPR001406">
    <property type="entry name" value="PsdUridine_synth_TruA"/>
</dbReference>
<dbReference type="OrthoDB" id="10256309at2759"/>
<dbReference type="eggNOG" id="KOG2553">
    <property type="taxonomic scope" value="Eukaryota"/>
</dbReference>
<dbReference type="InterPro" id="IPR020097">
    <property type="entry name" value="PsdUridine_synth_TruA_a/b_dom"/>
</dbReference>
<dbReference type="PANTHER" id="PTHR11142:SF4">
    <property type="entry name" value="PSEUDOURIDYLATE SYNTHASE 1 HOMOLOG"/>
    <property type="match status" value="1"/>
</dbReference>
<dbReference type="GO" id="GO:0006397">
    <property type="term" value="P:mRNA processing"/>
    <property type="evidence" value="ECO:0007669"/>
    <property type="project" value="UniProtKB-KW"/>
</dbReference>
<dbReference type="Gene3D" id="3.30.70.660">
    <property type="entry name" value="Pseudouridine synthase I, catalytic domain, C-terminal subdomain"/>
    <property type="match status" value="1"/>
</dbReference>
<feature type="compositionally biased region" description="Acidic residues" evidence="16">
    <location>
        <begin position="650"/>
        <end position="662"/>
    </location>
</feature>
<evidence type="ECO:0000259" key="17">
    <source>
        <dbReference type="Pfam" id="PF01416"/>
    </source>
</evidence>
<dbReference type="Pfam" id="PF01416">
    <property type="entry name" value="PseudoU_synth_1"/>
    <property type="match status" value="1"/>
</dbReference>
<dbReference type="GO" id="GO:0005634">
    <property type="term" value="C:nucleus"/>
    <property type="evidence" value="ECO:0007669"/>
    <property type="project" value="UniProtKB-SubCell"/>
</dbReference>
<evidence type="ECO:0000256" key="1">
    <source>
        <dbReference type="ARBA" id="ARBA00001166"/>
    </source>
</evidence>
<dbReference type="STRING" id="1229662.W3XGH3"/>
<feature type="active site" description="Nucleophile" evidence="14">
    <location>
        <position position="202"/>
    </location>
</feature>
<evidence type="ECO:0000313" key="18">
    <source>
        <dbReference type="EMBL" id="ETS85109.1"/>
    </source>
</evidence>
<dbReference type="GO" id="GO:0003723">
    <property type="term" value="F:RNA binding"/>
    <property type="evidence" value="ECO:0007669"/>
    <property type="project" value="InterPro"/>
</dbReference>
<dbReference type="RefSeq" id="XP_007829906.1">
    <property type="nucleotide sequence ID" value="XM_007831715.1"/>
</dbReference>
<feature type="region of interest" description="Disordered" evidence="16">
    <location>
        <begin position="1"/>
        <end position="122"/>
    </location>
</feature>
<comment type="catalytic activity">
    <reaction evidence="1">
        <text>a uridine in mRNA = a pseudouridine in mRNA</text>
        <dbReference type="Rhea" id="RHEA:56644"/>
        <dbReference type="Rhea" id="RHEA-COMP:14658"/>
        <dbReference type="Rhea" id="RHEA-COMP:14659"/>
        <dbReference type="ChEBI" id="CHEBI:65314"/>
        <dbReference type="ChEBI" id="CHEBI:65315"/>
    </reaction>
</comment>
<dbReference type="GO" id="GO:1990481">
    <property type="term" value="P:mRNA pseudouridine synthesis"/>
    <property type="evidence" value="ECO:0007669"/>
    <property type="project" value="TreeGrafter"/>
</dbReference>
<dbReference type="InterPro" id="IPR020095">
    <property type="entry name" value="PsdUridine_synth_TruA_C"/>
</dbReference>
<comment type="similarity">
    <text evidence="4">Belongs to the tRNA pseudouridine synthase TruA family.</text>
</comment>
<feature type="compositionally biased region" description="Basic and acidic residues" evidence="16">
    <location>
        <begin position="1"/>
        <end position="11"/>
    </location>
</feature>
<keyword evidence="5" id="KW-0507">mRNA processing</keyword>
<evidence type="ECO:0000256" key="12">
    <source>
        <dbReference type="ARBA" id="ARBA00079072"/>
    </source>
</evidence>
<comment type="subcellular location">
    <subcellularLocation>
        <location evidence="3">Nucleus</location>
    </subcellularLocation>
</comment>
<dbReference type="OMA" id="NKAFDCR"/>
<keyword evidence="7" id="KW-0413">Isomerase</keyword>
<feature type="region of interest" description="Disordered" evidence="16">
    <location>
        <begin position="327"/>
        <end position="420"/>
    </location>
</feature>
<dbReference type="FunCoup" id="W3XGH3">
    <property type="interactions" value="997"/>
</dbReference>
<dbReference type="AlphaFoldDB" id="W3XGH3"/>
<evidence type="ECO:0000256" key="9">
    <source>
        <dbReference type="ARBA" id="ARBA00036943"/>
    </source>
</evidence>
<comment type="function">
    <text evidence="10">Formation of pseudouridine at positions 27 and 28 in the anticodon stem and loop of transfer RNAs; at positions 34 and 36 of intron-containing precursor tRNA(Ile) and at position 35 in the intron-containing tRNA(Tyr). Catalyzes pseudouridylation at position 44 in U2 snRNA. Also catalyzes pseudouridylation of mRNAs.</text>
</comment>
<evidence type="ECO:0000256" key="13">
    <source>
        <dbReference type="ARBA" id="ARBA00080858"/>
    </source>
</evidence>
<feature type="compositionally biased region" description="Low complexity" evidence="16">
    <location>
        <begin position="379"/>
        <end position="394"/>
    </location>
</feature>
<dbReference type="InterPro" id="IPR020103">
    <property type="entry name" value="PsdUridine_synth_cat_dom_sf"/>
</dbReference>
<evidence type="ECO:0000313" key="19">
    <source>
        <dbReference type="Proteomes" id="UP000030651"/>
    </source>
</evidence>
<dbReference type="InterPro" id="IPR020094">
    <property type="entry name" value="TruA/RsuA/RluB/E/F_N"/>
</dbReference>
<dbReference type="InterPro" id="IPR041708">
    <property type="entry name" value="PUS1/PUS2-like"/>
</dbReference>
<evidence type="ECO:0000256" key="4">
    <source>
        <dbReference type="ARBA" id="ARBA00009375"/>
    </source>
</evidence>
<keyword evidence="6" id="KW-0819">tRNA processing</keyword>
<comment type="catalytic activity">
    <reaction evidence="2">
        <text>uridine in snRNA = pseudouridine in snRNA</text>
        <dbReference type="Rhea" id="RHEA:51124"/>
        <dbReference type="Rhea" id="RHEA-COMP:12891"/>
        <dbReference type="Rhea" id="RHEA-COMP:12892"/>
        <dbReference type="ChEBI" id="CHEBI:65314"/>
        <dbReference type="ChEBI" id="CHEBI:65315"/>
    </reaction>
</comment>
<evidence type="ECO:0000256" key="10">
    <source>
        <dbReference type="ARBA" id="ARBA00053072"/>
    </source>
</evidence>
<keyword evidence="19" id="KW-1185">Reference proteome</keyword>
<evidence type="ECO:0000256" key="2">
    <source>
        <dbReference type="ARBA" id="ARBA00001832"/>
    </source>
</evidence>
<evidence type="ECO:0000256" key="11">
    <source>
        <dbReference type="ARBA" id="ARBA00073968"/>
    </source>
</evidence>
<dbReference type="KEGG" id="pfy:PFICI_03134"/>
<dbReference type="HOGENOM" id="CLU_021971_1_0_1"/>
<organism evidence="18 19">
    <name type="scientific">Pestalotiopsis fici (strain W106-1 / CGMCC3.15140)</name>
    <dbReference type="NCBI Taxonomy" id="1229662"/>
    <lineage>
        <taxon>Eukaryota</taxon>
        <taxon>Fungi</taxon>
        <taxon>Dikarya</taxon>
        <taxon>Ascomycota</taxon>
        <taxon>Pezizomycotina</taxon>
        <taxon>Sordariomycetes</taxon>
        <taxon>Xylariomycetidae</taxon>
        <taxon>Amphisphaeriales</taxon>
        <taxon>Sporocadaceae</taxon>
        <taxon>Pestalotiopsis</taxon>
    </lineage>
</organism>
<feature type="compositionally biased region" description="Basic and acidic residues" evidence="16">
    <location>
        <begin position="78"/>
        <end position="118"/>
    </location>
</feature>
<dbReference type="EMBL" id="KI912110">
    <property type="protein sequence ID" value="ETS85109.1"/>
    <property type="molecule type" value="Genomic_DNA"/>
</dbReference>
<feature type="compositionally biased region" description="Polar residues" evidence="16">
    <location>
        <begin position="14"/>
        <end position="23"/>
    </location>
</feature>
<dbReference type="NCBIfam" id="TIGR00071">
    <property type="entry name" value="hisT_truA"/>
    <property type="match status" value="1"/>
</dbReference>
<dbReference type="GO" id="GO:0031120">
    <property type="term" value="P:snRNA pseudouridine synthesis"/>
    <property type="evidence" value="ECO:0007669"/>
    <property type="project" value="UniProtKB-ARBA"/>
</dbReference>
<evidence type="ECO:0000256" key="16">
    <source>
        <dbReference type="SAM" id="MobiDB-lite"/>
    </source>
</evidence>
<evidence type="ECO:0000256" key="3">
    <source>
        <dbReference type="ARBA" id="ARBA00004123"/>
    </source>
</evidence>
<evidence type="ECO:0000256" key="7">
    <source>
        <dbReference type="ARBA" id="ARBA00023235"/>
    </source>
</evidence>
<feature type="compositionally biased region" description="Basic and acidic residues" evidence="16">
    <location>
        <begin position="408"/>
        <end position="419"/>
    </location>
</feature>
<proteinExistence type="inferred from homology"/>
<dbReference type="InParanoid" id="W3XGH3"/>
<comment type="catalytic activity">
    <reaction evidence="9">
        <text>a uridine in tRNA = a pseudouridine in tRNA</text>
        <dbReference type="Rhea" id="RHEA:54572"/>
        <dbReference type="Rhea" id="RHEA-COMP:13339"/>
        <dbReference type="Rhea" id="RHEA-COMP:13934"/>
        <dbReference type="ChEBI" id="CHEBI:65314"/>
        <dbReference type="ChEBI" id="CHEBI:65315"/>
    </reaction>
</comment>
<dbReference type="GeneID" id="19268147"/>
<accession>W3XGH3</accession>
<reference evidence="19" key="1">
    <citation type="journal article" date="2015" name="BMC Genomics">
        <title>Genomic and transcriptomic analysis of the endophytic fungus Pestalotiopsis fici reveals its lifestyle and high potential for synthesis of natural products.</title>
        <authorList>
            <person name="Wang X."/>
            <person name="Zhang X."/>
            <person name="Liu L."/>
            <person name="Xiang M."/>
            <person name="Wang W."/>
            <person name="Sun X."/>
            <person name="Che Y."/>
            <person name="Guo L."/>
            <person name="Liu G."/>
            <person name="Guo L."/>
            <person name="Wang C."/>
            <person name="Yin W.B."/>
            <person name="Stadler M."/>
            <person name="Zhang X."/>
            <person name="Liu X."/>
        </authorList>
    </citation>
    <scope>NUCLEOTIDE SEQUENCE [LARGE SCALE GENOMIC DNA]</scope>
    <source>
        <strain evidence="19">W106-1 / CGMCC3.15140</strain>
    </source>
</reference>
<sequence>MAPESESHPEPQRSAPSEAQSNKPVPAAEPAKTKDVPDGESGAAADGEPRKRKFDGGRGGRGGRNRRGGGRGGKGSGRKHEFTHKEANEQRGDKRERQNDWRERKRLKVDESGRRVGADGEQSYMSIQFPKEEIEAEERRPKRKVAVMVGYAGTGYHGLQINHKEKTIEGDLFGAFVAAKAISKVNADDPRKSSLVRTARTDKGVHAAGNVISLKLIIEDPDILQKINDALPPQIRVWGIQRTNNSFSCYQACDSRWYEYLMPSYCLLPPHPESFLGKKVVDSVKEHGVEEQYNQRLADVANFWEDVEKNDIQPILDSLAPDIRERVQRRRHAAESESQGSKIVKIDEPAEDDAQDSTAEKADTETQPADDTTTKDTDVVMTTLDQDNVTSETTAADEADATSTQPSEPKEMKESKEPNPVDVALKRIKAAYVAAKRRYRITPERLNQLQEALNQYLGTKNYHNYTVQKNATDPSAKRTIKSFVVNPEPVQINDTQWLSLKVHGQSFMMHQIRKMVGMAVLVVRCGTDMERISQTYRDDKISIPKAPSLGLLLERPVFHNYNQRAQDSFERPAIDFGNYEKEIQQFKNEHIYQRIFDLEEKENSFHTFFHQIDHFKSDYFLWVTAGGIPAARKRTGQGDDMPEPLKAELGDDESEDVEGGEG</sequence>
<evidence type="ECO:0000256" key="8">
    <source>
        <dbReference type="ARBA" id="ARBA00023242"/>
    </source>
</evidence>
<dbReference type="CDD" id="cd02568">
    <property type="entry name" value="PseudoU_synth_PUS1_PUS2"/>
    <property type="match status" value="1"/>
</dbReference>
<evidence type="ECO:0000256" key="15">
    <source>
        <dbReference type="PIRSR" id="PIRSR641708-2"/>
    </source>
</evidence>
<name>W3XGH3_PESFW</name>
<dbReference type="FunFam" id="3.30.70.580:FF:000002">
    <property type="entry name" value="tRNA pseudouridine synthase"/>
    <property type="match status" value="1"/>
</dbReference>
<dbReference type="GO" id="GO:0031119">
    <property type="term" value="P:tRNA pseudouridine synthesis"/>
    <property type="evidence" value="ECO:0007669"/>
    <property type="project" value="InterPro"/>
</dbReference>
<dbReference type="Proteomes" id="UP000030651">
    <property type="component" value="Unassembled WGS sequence"/>
</dbReference>
<dbReference type="FunFam" id="3.30.70.660:FF:000002">
    <property type="entry name" value="tRNA pseudouridine synthase"/>
    <property type="match status" value="1"/>
</dbReference>
<gene>
    <name evidence="18" type="ORF">PFICI_03134</name>
</gene>
<dbReference type="SUPFAM" id="SSF55120">
    <property type="entry name" value="Pseudouridine synthase"/>
    <property type="match status" value="1"/>
</dbReference>
<dbReference type="PANTHER" id="PTHR11142">
    <property type="entry name" value="PSEUDOURIDYLATE SYNTHASE"/>
    <property type="match status" value="1"/>
</dbReference>
<evidence type="ECO:0000256" key="14">
    <source>
        <dbReference type="PIRSR" id="PIRSR641708-1"/>
    </source>
</evidence>
<dbReference type="Gene3D" id="3.30.70.580">
    <property type="entry name" value="Pseudouridine synthase I, catalytic domain, N-terminal subdomain"/>
    <property type="match status" value="1"/>
</dbReference>
<evidence type="ECO:0000256" key="5">
    <source>
        <dbReference type="ARBA" id="ARBA00022664"/>
    </source>
</evidence>
<feature type="domain" description="Pseudouridine synthase I TruA alpha/beta" evidence="17">
    <location>
        <begin position="452"/>
        <end position="558"/>
    </location>
</feature>
<protein>
    <recommendedName>
        <fullName evidence="11">tRNA pseudouridine synthase 1</fullName>
    </recommendedName>
    <alternativeName>
        <fullName evidence="12">tRNA pseudouridylate synthase 1</fullName>
    </alternativeName>
    <alternativeName>
        <fullName evidence="13">tRNA-uridine isomerase 1</fullName>
    </alternativeName>
</protein>
<keyword evidence="8" id="KW-0539">Nucleus</keyword>